<keyword evidence="2" id="KW-1003">Cell membrane</keyword>
<evidence type="ECO:0000256" key="2">
    <source>
        <dbReference type="ARBA" id="ARBA00022475"/>
    </source>
</evidence>
<reference evidence="8" key="1">
    <citation type="journal article" date="2019" name="Int. J. Syst. Evol. Microbiol.">
        <title>The Global Catalogue of Microorganisms (GCM) 10K type strain sequencing project: providing services to taxonomists for standard genome sequencing and annotation.</title>
        <authorList>
            <consortium name="The Broad Institute Genomics Platform"/>
            <consortium name="The Broad Institute Genome Sequencing Center for Infectious Disease"/>
            <person name="Wu L."/>
            <person name="Ma J."/>
        </authorList>
    </citation>
    <scope>NUCLEOTIDE SEQUENCE [LARGE SCALE GENOMIC DNA]</scope>
    <source>
        <strain evidence="8">CCUG 62952</strain>
    </source>
</reference>
<keyword evidence="3 6" id="KW-0812">Transmembrane</keyword>
<evidence type="ECO:0000256" key="6">
    <source>
        <dbReference type="SAM" id="Phobius"/>
    </source>
</evidence>
<dbReference type="PANTHER" id="PTHR33529:SF8">
    <property type="entry name" value="PERMEASE, YJGP_YJGQ FAMILY"/>
    <property type="match status" value="1"/>
</dbReference>
<proteinExistence type="predicted"/>
<feature type="transmembrane region" description="Helical" evidence="6">
    <location>
        <begin position="336"/>
        <end position="354"/>
    </location>
</feature>
<feature type="transmembrane region" description="Helical" evidence="6">
    <location>
        <begin position="103"/>
        <end position="125"/>
    </location>
</feature>
<evidence type="ECO:0000256" key="5">
    <source>
        <dbReference type="ARBA" id="ARBA00023136"/>
    </source>
</evidence>
<dbReference type="PANTHER" id="PTHR33529">
    <property type="entry name" value="SLR0882 PROTEIN-RELATED"/>
    <property type="match status" value="1"/>
</dbReference>
<evidence type="ECO:0000313" key="7">
    <source>
        <dbReference type="EMBL" id="MFD0861239.1"/>
    </source>
</evidence>
<name>A0ABW3CTY7_9FLAO</name>
<feature type="transmembrane region" description="Helical" evidence="6">
    <location>
        <begin position="12"/>
        <end position="32"/>
    </location>
</feature>
<evidence type="ECO:0000256" key="4">
    <source>
        <dbReference type="ARBA" id="ARBA00022989"/>
    </source>
</evidence>
<dbReference type="RefSeq" id="WP_386403879.1">
    <property type="nucleotide sequence ID" value="NZ_JBHTJH010000004.1"/>
</dbReference>
<dbReference type="InterPro" id="IPR005495">
    <property type="entry name" value="LptG/LptF_permease"/>
</dbReference>
<evidence type="ECO:0000256" key="1">
    <source>
        <dbReference type="ARBA" id="ARBA00004651"/>
    </source>
</evidence>
<feature type="transmembrane region" description="Helical" evidence="6">
    <location>
        <begin position="278"/>
        <end position="297"/>
    </location>
</feature>
<accession>A0ABW3CTY7</accession>
<keyword evidence="5 6" id="KW-0472">Membrane</keyword>
<comment type="subcellular location">
    <subcellularLocation>
        <location evidence="1">Cell membrane</location>
        <topology evidence="1">Multi-pass membrane protein</topology>
    </subcellularLocation>
</comment>
<dbReference type="Proteomes" id="UP001596978">
    <property type="component" value="Unassembled WGS sequence"/>
</dbReference>
<feature type="transmembrane region" description="Helical" evidence="6">
    <location>
        <begin position="303"/>
        <end position="324"/>
    </location>
</feature>
<gene>
    <name evidence="7" type="ORF">ACFQ1M_03400</name>
</gene>
<protein>
    <submittedName>
        <fullName evidence="7">LptF/LptG family permease</fullName>
    </submittedName>
</protein>
<feature type="transmembrane region" description="Helical" evidence="6">
    <location>
        <begin position="53"/>
        <end position="76"/>
    </location>
</feature>
<evidence type="ECO:0000256" key="3">
    <source>
        <dbReference type="ARBA" id="ARBA00022692"/>
    </source>
</evidence>
<evidence type="ECO:0000313" key="8">
    <source>
        <dbReference type="Proteomes" id="UP001596978"/>
    </source>
</evidence>
<organism evidence="7 8">
    <name type="scientific">Sungkyunkwania multivorans</name>
    <dbReference type="NCBI Taxonomy" id="1173618"/>
    <lineage>
        <taxon>Bacteria</taxon>
        <taxon>Pseudomonadati</taxon>
        <taxon>Bacteroidota</taxon>
        <taxon>Flavobacteriia</taxon>
        <taxon>Flavobacteriales</taxon>
        <taxon>Flavobacteriaceae</taxon>
        <taxon>Sungkyunkwania</taxon>
    </lineage>
</organism>
<comment type="caution">
    <text evidence="7">The sequence shown here is derived from an EMBL/GenBank/DDBJ whole genome shotgun (WGS) entry which is preliminary data.</text>
</comment>
<sequence length="359" mass="41546">MKILDWYILKRYLQTFFVMLLLFVPIAIMVHVSEKIDKFKDNDVPLDAILPFYLDYTIYIGFLLFSIFLFISVIWFTSKLANNTEVIAMLSSGISFYRYLRPYMIGATIIAFIALVGGMFVLPAASKGYNEFNFKYFKGGLQKAQQTSALYKQVNDNDYIYVSSYDPAKKMAYNFSYEHFDGNRLVYKINARNIRWIEEDTLYRLSGYKKRVIEETNDSIQEMRRVDAKFPFNIEDLSVVNYMAETLNYNELNDFIEKERQSGSSLVNNHLLVKYKRISLPVSVFILTIIAVAVASFKRRGGMGVNLAFGILIAFTFVFFDKIFGVMAQKSDFSPMLAAWLPNIVFGIFAVYLLNNAKR</sequence>
<dbReference type="EMBL" id="JBHTJH010000004">
    <property type="protein sequence ID" value="MFD0861239.1"/>
    <property type="molecule type" value="Genomic_DNA"/>
</dbReference>
<keyword evidence="8" id="KW-1185">Reference proteome</keyword>
<dbReference type="Pfam" id="PF03739">
    <property type="entry name" value="LptF_LptG"/>
    <property type="match status" value="1"/>
</dbReference>
<keyword evidence="4 6" id="KW-1133">Transmembrane helix</keyword>